<proteinExistence type="predicted"/>
<gene>
    <name evidence="2" type="ORF">AFM12_07340</name>
</gene>
<evidence type="ECO:0000256" key="1">
    <source>
        <dbReference type="SAM" id="Coils"/>
    </source>
</evidence>
<dbReference type="RefSeq" id="WP_055146027.1">
    <property type="nucleotide sequence ID" value="NZ_JXSZ01000006.1"/>
</dbReference>
<keyword evidence="1" id="KW-0175">Coiled coil</keyword>
<sequence length="60" mass="6883">MKSDKKKALEAQVKAIQRRSKMLKQAENELSELEKRFETYFKQTGAKLNQAIQNQGNQGA</sequence>
<name>A0A0P7C2T4_9BACT</name>
<feature type="coiled-coil region" evidence="1">
    <location>
        <begin position="6"/>
        <end position="43"/>
    </location>
</feature>
<dbReference type="Proteomes" id="UP000050454">
    <property type="component" value="Unassembled WGS sequence"/>
</dbReference>
<keyword evidence="3" id="KW-1185">Reference proteome</keyword>
<dbReference type="EMBL" id="LGTQ01000006">
    <property type="protein sequence ID" value="KPM48441.1"/>
    <property type="molecule type" value="Genomic_DNA"/>
</dbReference>
<evidence type="ECO:0000313" key="3">
    <source>
        <dbReference type="Proteomes" id="UP000050454"/>
    </source>
</evidence>
<dbReference type="AlphaFoldDB" id="A0A0P7C2T4"/>
<protein>
    <submittedName>
        <fullName evidence="2">Uncharacterized protein</fullName>
    </submittedName>
</protein>
<dbReference type="STRING" id="1605367.AFM12_07340"/>
<organism evidence="2 3">
    <name type="scientific">Jiulongibacter sediminis</name>
    <dbReference type="NCBI Taxonomy" id="1605367"/>
    <lineage>
        <taxon>Bacteria</taxon>
        <taxon>Pseudomonadati</taxon>
        <taxon>Bacteroidota</taxon>
        <taxon>Cytophagia</taxon>
        <taxon>Cytophagales</taxon>
        <taxon>Leadbetterellaceae</taxon>
        <taxon>Jiulongibacter</taxon>
    </lineage>
</organism>
<comment type="caution">
    <text evidence="2">The sequence shown here is derived from an EMBL/GenBank/DDBJ whole genome shotgun (WGS) entry which is preliminary data.</text>
</comment>
<accession>A0A0P7C2T4</accession>
<reference evidence="2 3" key="1">
    <citation type="submission" date="2015-07" db="EMBL/GenBank/DDBJ databases">
        <title>The draft genome sequence of Leadbetterella sp. JN14-9.</title>
        <authorList>
            <person name="Liu Y."/>
            <person name="Du J."/>
            <person name="Shao Z."/>
        </authorList>
    </citation>
    <scope>NUCLEOTIDE SEQUENCE [LARGE SCALE GENOMIC DNA]</scope>
    <source>
        <strain evidence="2 3">JN14-9</strain>
    </source>
</reference>
<evidence type="ECO:0000313" key="2">
    <source>
        <dbReference type="EMBL" id="KPM48441.1"/>
    </source>
</evidence>